<feature type="domain" description="Peptidase MA-like" evidence="5">
    <location>
        <begin position="91"/>
        <end position="280"/>
    </location>
</feature>
<dbReference type="InterPro" id="IPR039568">
    <property type="entry name" value="Peptidase_MA-like_dom"/>
</dbReference>
<dbReference type="InterPro" id="IPR011042">
    <property type="entry name" value="6-blade_b-propeller_TolB-like"/>
</dbReference>
<gene>
    <name evidence="6" type="ORF">ENP94_06530</name>
    <name evidence="7" type="ORF">ENS16_02180</name>
</gene>
<feature type="domain" description="Bacterial surface antigen (D15)" evidence="4">
    <location>
        <begin position="751"/>
        <end position="947"/>
    </location>
</feature>
<dbReference type="InterPro" id="IPR011659">
    <property type="entry name" value="WD40"/>
</dbReference>
<accession>A0A7C1SES1</accession>
<name>A0A7C1SES1_UNCW3</name>
<dbReference type="Gene3D" id="2.120.10.30">
    <property type="entry name" value="TolB, C-terminal domain"/>
    <property type="match status" value="1"/>
</dbReference>
<dbReference type="Gene3D" id="2.40.160.50">
    <property type="entry name" value="membrane protein fhac: a member of the omp85/tpsb transporter family"/>
    <property type="match status" value="1"/>
</dbReference>
<evidence type="ECO:0000256" key="3">
    <source>
        <dbReference type="ARBA" id="ARBA00023136"/>
    </source>
</evidence>
<dbReference type="EMBL" id="DSTU01000004">
    <property type="protein sequence ID" value="HFJ53483.1"/>
    <property type="molecule type" value="Genomic_DNA"/>
</dbReference>
<dbReference type="GO" id="GO:0019867">
    <property type="term" value="C:outer membrane"/>
    <property type="evidence" value="ECO:0007669"/>
    <property type="project" value="InterPro"/>
</dbReference>
<dbReference type="InterPro" id="IPR000184">
    <property type="entry name" value="Bac_surfAg_D15"/>
</dbReference>
<comment type="subcellular location">
    <subcellularLocation>
        <location evidence="1">Membrane</location>
    </subcellularLocation>
</comment>
<evidence type="ECO:0000256" key="2">
    <source>
        <dbReference type="ARBA" id="ARBA00009820"/>
    </source>
</evidence>
<comment type="caution">
    <text evidence="6">The sequence shown here is derived from an EMBL/GenBank/DDBJ whole genome shotgun (WGS) entry which is preliminary data.</text>
</comment>
<dbReference type="PANTHER" id="PTHR36842">
    <property type="entry name" value="PROTEIN TOLB HOMOLOG"/>
    <property type="match status" value="1"/>
</dbReference>
<dbReference type="Pfam" id="PF13485">
    <property type="entry name" value="Peptidase_MA_2"/>
    <property type="match status" value="1"/>
</dbReference>
<proteinExistence type="inferred from homology"/>
<evidence type="ECO:0000256" key="1">
    <source>
        <dbReference type="ARBA" id="ARBA00004370"/>
    </source>
</evidence>
<evidence type="ECO:0000259" key="5">
    <source>
        <dbReference type="Pfam" id="PF13485"/>
    </source>
</evidence>
<organism evidence="6">
    <name type="scientific">candidate division WOR-3 bacterium</name>
    <dbReference type="NCBI Taxonomy" id="2052148"/>
    <lineage>
        <taxon>Bacteria</taxon>
        <taxon>Bacteria division WOR-3</taxon>
    </lineage>
</organism>
<reference evidence="6" key="1">
    <citation type="journal article" date="2020" name="mSystems">
        <title>Genome- and Community-Level Interaction Insights into Carbon Utilization and Element Cycling Functions of Hydrothermarchaeota in Hydrothermal Sediment.</title>
        <authorList>
            <person name="Zhou Z."/>
            <person name="Liu Y."/>
            <person name="Xu W."/>
            <person name="Pan J."/>
            <person name="Luo Z.H."/>
            <person name="Li M."/>
        </authorList>
    </citation>
    <scope>NUCLEOTIDE SEQUENCE [LARGE SCALE GENOMIC DNA]</scope>
    <source>
        <strain evidence="6">SpSt-265</strain>
        <strain evidence="7">SpSt-465</strain>
    </source>
</reference>
<evidence type="ECO:0000313" key="6">
    <source>
        <dbReference type="EMBL" id="HEA87644.1"/>
    </source>
</evidence>
<dbReference type="SUPFAM" id="SSF69304">
    <property type="entry name" value="Tricorn protease N-terminal domain"/>
    <property type="match status" value="1"/>
</dbReference>
<sequence length="947" mass="107518">MAIRPGRVFPSISACLVAPLFFLIFLTVPGVQAQYDYFGKNKVQTRDYRFSSFETEHFKILFYPGGEAVAEFAADAAERYYRQVSRALNRQLESKVPLIIYLSPSHFSETNVITDLLEEGVGGFSELIKNRIVVPFNGSYQELYHVIGHELVHIFEFQMFYRSRLAALLGAVGEFQVPLWVMEGFAEFVSGWVNVQSEIFMRDLVINNRLLSLTELNDNYGYLAYREGEALFQYIADRYGTEKVYEFMNTLAARRNLDATFNAVFGMSQAKFGAEWEQSLRMKYWPQVTRLANFDRIAQRMTDHTKDGSVYNTAPAISPSGINIAFVTDRSEYVDICLMSALNGEVIRRLVRGERSGGFEGLSRLRPGIAWSPDERVLAVVTRSAGRDNIALVDAATGRVQRRFYPELDGIYTPKFSPDGRRLVFVGLKNGFSDIYLIDVQTRETKRLTYDIYEDKDPAFSPSGDSIVFVSDRPEPGNEWVPGQYGVWLRDETDGLQQLTASRGFYGYPIWTGSGEYLFWVAADSSAQNICVYSLKEKRVVRKTDFLGDVSCLSLDAGSRKLAFAYFNNAGWDVAVILDPLEKIPVDTMITAVRTDTVTFSRSGLDFDKVKPVGFSLGLDYVAGAASYSSGVEGFSGTVYLEFSDIMGNHRFGLYTDLYGDILNSNAVLWYWLLPYRIDYGFAVFQLFDIPYYVPQSALVQQVDRGGQVIASYPFDKFTRLELGMTGMYRDYTVWLWEGGWYPAGRLGRNLFYASGAWVFDNTFWPDYMGPVRGTRVRLEAGSSFLSSDQFEMIYGDLRNYLRLGRRFVFASRLLGAVNLGEVSGYYLGGENVRGYNWGEFYADEGPGVGLFNLELRYPFIDRLKLAFPLPVDIKGIRGVMFLDGGLIFRQGMRIWQEGRLEDLKLGVGAGIRIPFTFFNIKLDFAKPLSVTNNRDWKLIFELGYDF</sequence>
<dbReference type="PANTHER" id="PTHR36842:SF1">
    <property type="entry name" value="PROTEIN TOLB"/>
    <property type="match status" value="1"/>
</dbReference>
<dbReference type="AlphaFoldDB" id="A0A7C1SES1"/>
<evidence type="ECO:0000259" key="4">
    <source>
        <dbReference type="Pfam" id="PF01103"/>
    </source>
</evidence>
<dbReference type="Pfam" id="PF01103">
    <property type="entry name" value="Omp85"/>
    <property type="match status" value="1"/>
</dbReference>
<evidence type="ECO:0000313" key="7">
    <source>
        <dbReference type="EMBL" id="HFJ53483.1"/>
    </source>
</evidence>
<dbReference type="EMBL" id="DSLG01000008">
    <property type="protein sequence ID" value="HEA87644.1"/>
    <property type="molecule type" value="Genomic_DNA"/>
</dbReference>
<protein>
    <submittedName>
        <fullName evidence="6">Uncharacterized protein</fullName>
    </submittedName>
</protein>
<keyword evidence="3" id="KW-0472">Membrane</keyword>
<comment type="similarity">
    <text evidence="2">Belongs to the TolB family.</text>
</comment>
<dbReference type="Pfam" id="PF07676">
    <property type="entry name" value="PD40"/>
    <property type="match status" value="3"/>
</dbReference>